<dbReference type="InterPro" id="IPR055170">
    <property type="entry name" value="GFO_IDH_MocA-like_dom"/>
</dbReference>
<sequence length="379" mass="41611">NNIEPVALCDIRVENAEMAAGEAESLFGTRPAVFTDLTKMVRQIPDLDAVSVVTDPSVHHGVVCKALELGLHVMVEKPMAITVGACRMMMETAERNGRILSVAENYRRDPSARLVNHLLKTGKIGNPYLAWCHALGGGSAIFITPWRHLKEKGGPILDMGVHYTDLIRYQLGDVAEVYGDTRLVEPVRYKAKAIGDQYAFYQQRHRDMDDAVPATAEDVSVALFKMKSGITLNWIMGRGGTGGTGGEMILGDKGRLESFGTRGGQAVMQTVEGKTLSHREILKQTDELELEPLAGHFFPDRVAEGDVDWRLIALEYHELGEAILKGRKVELDGLEGLKDVAAVYAIFESAVAGRAITMDEAENARVYDYQQEIDDALGI</sequence>
<gene>
    <name evidence="4" type="ORF">METZ01_LOCUS150603</name>
</gene>
<dbReference type="AlphaFoldDB" id="A0A382A8N1"/>
<proteinExistence type="predicted"/>
<feature type="non-terminal residue" evidence="4">
    <location>
        <position position="1"/>
    </location>
</feature>
<organism evidence="4">
    <name type="scientific">marine metagenome</name>
    <dbReference type="NCBI Taxonomy" id="408172"/>
    <lineage>
        <taxon>unclassified sequences</taxon>
        <taxon>metagenomes</taxon>
        <taxon>ecological metagenomes</taxon>
    </lineage>
</organism>
<dbReference type="Pfam" id="PF22725">
    <property type="entry name" value="GFO_IDH_MocA_C3"/>
    <property type="match status" value="1"/>
</dbReference>
<dbReference type="EMBL" id="UINC01024332">
    <property type="protein sequence ID" value="SVA97749.1"/>
    <property type="molecule type" value="Genomic_DNA"/>
</dbReference>
<dbReference type="Gene3D" id="3.30.360.10">
    <property type="entry name" value="Dihydrodipicolinate Reductase, domain 2"/>
    <property type="match status" value="1"/>
</dbReference>
<dbReference type="PANTHER" id="PTHR43818">
    <property type="entry name" value="BCDNA.GH03377"/>
    <property type="match status" value="1"/>
</dbReference>
<feature type="domain" description="GFO/IDH/MocA-like oxidoreductase" evidence="3">
    <location>
        <begin position="114"/>
        <end position="257"/>
    </location>
</feature>
<dbReference type="InterPro" id="IPR050463">
    <property type="entry name" value="Gfo/Idh/MocA_oxidrdct_glycsds"/>
</dbReference>
<dbReference type="GO" id="GO:0016491">
    <property type="term" value="F:oxidoreductase activity"/>
    <property type="evidence" value="ECO:0007669"/>
    <property type="project" value="UniProtKB-KW"/>
</dbReference>
<evidence type="ECO:0000259" key="2">
    <source>
        <dbReference type="Pfam" id="PF01408"/>
    </source>
</evidence>
<feature type="domain" description="Gfo/Idh/MocA-like oxidoreductase N-terminal" evidence="2">
    <location>
        <begin position="4"/>
        <end position="103"/>
    </location>
</feature>
<keyword evidence="1" id="KW-0560">Oxidoreductase</keyword>
<dbReference type="SUPFAM" id="SSF51735">
    <property type="entry name" value="NAD(P)-binding Rossmann-fold domains"/>
    <property type="match status" value="1"/>
</dbReference>
<name>A0A382A8N1_9ZZZZ</name>
<evidence type="ECO:0000259" key="3">
    <source>
        <dbReference type="Pfam" id="PF22725"/>
    </source>
</evidence>
<dbReference type="Gene3D" id="3.40.50.720">
    <property type="entry name" value="NAD(P)-binding Rossmann-like Domain"/>
    <property type="match status" value="1"/>
</dbReference>
<evidence type="ECO:0000313" key="4">
    <source>
        <dbReference type="EMBL" id="SVA97749.1"/>
    </source>
</evidence>
<dbReference type="InterPro" id="IPR036291">
    <property type="entry name" value="NAD(P)-bd_dom_sf"/>
</dbReference>
<dbReference type="InterPro" id="IPR000683">
    <property type="entry name" value="Gfo/Idh/MocA-like_OxRdtase_N"/>
</dbReference>
<accession>A0A382A8N1</accession>
<evidence type="ECO:0008006" key="5">
    <source>
        <dbReference type="Google" id="ProtNLM"/>
    </source>
</evidence>
<dbReference type="PANTHER" id="PTHR43818:SF11">
    <property type="entry name" value="BCDNA.GH03377"/>
    <property type="match status" value="1"/>
</dbReference>
<dbReference type="SUPFAM" id="SSF55347">
    <property type="entry name" value="Glyceraldehyde-3-phosphate dehydrogenase-like, C-terminal domain"/>
    <property type="match status" value="1"/>
</dbReference>
<evidence type="ECO:0000256" key="1">
    <source>
        <dbReference type="ARBA" id="ARBA00023002"/>
    </source>
</evidence>
<dbReference type="Pfam" id="PF01408">
    <property type="entry name" value="GFO_IDH_MocA"/>
    <property type="match status" value="1"/>
</dbReference>
<protein>
    <recommendedName>
        <fullName evidence="5">Gfo/Idh/MocA-like oxidoreductase N-terminal domain-containing protein</fullName>
    </recommendedName>
</protein>
<dbReference type="GO" id="GO:0000166">
    <property type="term" value="F:nucleotide binding"/>
    <property type="evidence" value="ECO:0007669"/>
    <property type="project" value="InterPro"/>
</dbReference>
<reference evidence="4" key="1">
    <citation type="submission" date="2018-05" db="EMBL/GenBank/DDBJ databases">
        <authorList>
            <person name="Lanie J.A."/>
            <person name="Ng W.-L."/>
            <person name="Kazmierczak K.M."/>
            <person name="Andrzejewski T.M."/>
            <person name="Davidsen T.M."/>
            <person name="Wayne K.J."/>
            <person name="Tettelin H."/>
            <person name="Glass J.I."/>
            <person name="Rusch D."/>
            <person name="Podicherti R."/>
            <person name="Tsui H.-C.T."/>
            <person name="Winkler M.E."/>
        </authorList>
    </citation>
    <scope>NUCLEOTIDE SEQUENCE</scope>
</reference>